<feature type="region of interest" description="Disordered" evidence="6">
    <location>
        <begin position="148"/>
        <end position="186"/>
    </location>
</feature>
<evidence type="ECO:0000256" key="5">
    <source>
        <dbReference type="PROSITE-ProRule" id="PRU00169"/>
    </source>
</evidence>
<keyword evidence="1 5" id="KW-0597">Phosphoprotein</keyword>
<dbReference type="PRINTS" id="PR00038">
    <property type="entry name" value="HTHLUXR"/>
</dbReference>
<comment type="caution">
    <text evidence="9">The sequence shown here is derived from an EMBL/GenBank/DDBJ whole genome shotgun (WGS) entry which is preliminary data.</text>
</comment>
<evidence type="ECO:0000259" key="7">
    <source>
        <dbReference type="PROSITE" id="PS50043"/>
    </source>
</evidence>
<organism evidence="9 10">
    <name type="scientific">Pseudoscardovia radai</name>
    <dbReference type="NCBI Taxonomy" id="987066"/>
    <lineage>
        <taxon>Bacteria</taxon>
        <taxon>Bacillati</taxon>
        <taxon>Actinomycetota</taxon>
        <taxon>Actinomycetes</taxon>
        <taxon>Bifidobacteriales</taxon>
        <taxon>Bifidobacteriaceae</taxon>
        <taxon>Pseudoscardovia</taxon>
    </lineage>
</organism>
<dbReference type="SUPFAM" id="SSF46894">
    <property type="entry name" value="C-terminal effector domain of the bipartite response regulators"/>
    <property type="match status" value="1"/>
</dbReference>
<dbReference type="SMART" id="SM00448">
    <property type="entry name" value="REC"/>
    <property type="match status" value="1"/>
</dbReference>
<feature type="domain" description="Response regulatory" evidence="8">
    <location>
        <begin position="12"/>
        <end position="128"/>
    </location>
</feature>
<evidence type="ECO:0000313" key="9">
    <source>
        <dbReference type="EMBL" id="OZG49033.1"/>
    </source>
</evidence>
<evidence type="ECO:0000256" key="1">
    <source>
        <dbReference type="ARBA" id="ARBA00022553"/>
    </source>
</evidence>
<feature type="compositionally biased region" description="Low complexity" evidence="6">
    <location>
        <begin position="156"/>
        <end position="167"/>
    </location>
</feature>
<feature type="domain" description="HTH luxR-type" evidence="7">
    <location>
        <begin position="191"/>
        <end position="256"/>
    </location>
</feature>
<dbReference type="PROSITE" id="PS50110">
    <property type="entry name" value="RESPONSE_REGULATORY"/>
    <property type="match status" value="1"/>
</dbReference>
<keyword evidence="3 9" id="KW-0238">DNA-binding</keyword>
<dbReference type="Gene3D" id="3.40.50.2300">
    <property type="match status" value="1"/>
</dbReference>
<protein>
    <submittedName>
        <fullName evidence="9">DNA-binding response regulator</fullName>
    </submittedName>
</protein>
<dbReference type="InterPro" id="IPR011006">
    <property type="entry name" value="CheY-like_superfamily"/>
</dbReference>
<dbReference type="EMBL" id="MWWR01000023">
    <property type="protein sequence ID" value="OZG49033.1"/>
    <property type="molecule type" value="Genomic_DNA"/>
</dbReference>
<dbReference type="SUPFAM" id="SSF52172">
    <property type="entry name" value="CheY-like"/>
    <property type="match status" value="1"/>
</dbReference>
<dbReference type="InterPro" id="IPR039420">
    <property type="entry name" value="WalR-like"/>
</dbReference>
<feature type="modified residue" description="4-aspartylphosphate" evidence="5">
    <location>
        <position position="63"/>
    </location>
</feature>
<dbReference type="InterPro" id="IPR036388">
    <property type="entry name" value="WH-like_DNA-bd_sf"/>
</dbReference>
<keyword evidence="10" id="KW-1185">Reference proteome</keyword>
<dbReference type="AlphaFoldDB" id="A0A261EQA8"/>
<dbReference type="PROSITE" id="PS00622">
    <property type="entry name" value="HTH_LUXR_1"/>
    <property type="match status" value="1"/>
</dbReference>
<dbReference type="InterPro" id="IPR016032">
    <property type="entry name" value="Sig_transdc_resp-reg_C-effctor"/>
</dbReference>
<keyword evidence="4" id="KW-0804">Transcription</keyword>
<name>A0A261EQA8_9BIFI</name>
<dbReference type="CDD" id="cd17535">
    <property type="entry name" value="REC_NarL-like"/>
    <property type="match status" value="1"/>
</dbReference>
<dbReference type="PANTHER" id="PTHR43214">
    <property type="entry name" value="TWO-COMPONENT RESPONSE REGULATOR"/>
    <property type="match status" value="1"/>
</dbReference>
<dbReference type="Gene3D" id="1.10.10.10">
    <property type="entry name" value="Winged helix-like DNA-binding domain superfamily/Winged helix DNA-binding domain"/>
    <property type="match status" value="1"/>
</dbReference>
<sequence>MSDQGAGSRPISVAIADDDSIVCSSLGTILEATHTAVVLWSARNGADALALYGRRRPDVLLLDVQMPGMDGLEAGRKIMAETPDARILFLTTFADRGYIDQAIALGARGYLIKQDVASVAPAVKAVMAGQVVLGAEVLGKIVNGPAGHGPQGRMGGSSASDASCGTSSIGGGTGAGGESGGADGANGAYGSESLHAGFSERDRELIELIAEGWDNHMIAERLCLSEGTVRNRVTRLLDRAGCMNRTQLAVMWVEEKNRKGGMPK</sequence>
<dbReference type="GO" id="GO:0000160">
    <property type="term" value="P:phosphorelay signal transduction system"/>
    <property type="evidence" value="ECO:0007669"/>
    <property type="project" value="InterPro"/>
</dbReference>
<dbReference type="InterPro" id="IPR058245">
    <property type="entry name" value="NreC/VraR/RcsB-like_REC"/>
</dbReference>
<evidence type="ECO:0000259" key="8">
    <source>
        <dbReference type="PROSITE" id="PS50110"/>
    </source>
</evidence>
<dbReference type="Pfam" id="PF00196">
    <property type="entry name" value="GerE"/>
    <property type="match status" value="1"/>
</dbReference>
<dbReference type="CDD" id="cd06170">
    <property type="entry name" value="LuxR_C_like"/>
    <property type="match status" value="1"/>
</dbReference>
<dbReference type="SMART" id="SM00421">
    <property type="entry name" value="HTH_LUXR"/>
    <property type="match status" value="1"/>
</dbReference>
<dbReference type="InterPro" id="IPR000792">
    <property type="entry name" value="Tscrpt_reg_LuxR_C"/>
</dbReference>
<evidence type="ECO:0000256" key="2">
    <source>
        <dbReference type="ARBA" id="ARBA00023015"/>
    </source>
</evidence>
<evidence type="ECO:0000256" key="6">
    <source>
        <dbReference type="SAM" id="MobiDB-lite"/>
    </source>
</evidence>
<evidence type="ECO:0000256" key="3">
    <source>
        <dbReference type="ARBA" id="ARBA00023125"/>
    </source>
</evidence>
<dbReference type="InterPro" id="IPR001789">
    <property type="entry name" value="Sig_transdc_resp-reg_receiver"/>
</dbReference>
<evidence type="ECO:0000256" key="4">
    <source>
        <dbReference type="ARBA" id="ARBA00023163"/>
    </source>
</evidence>
<dbReference type="Pfam" id="PF00072">
    <property type="entry name" value="Response_reg"/>
    <property type="match status" value="1"/>
</dbReference>
<reference evidence="9 10" key="1">
    <citation type="journal article" date="2017" name="BMC Genomics">
        <title>Comparative genomic and phylogenomic analyses of the Bifidobacteriaceae family.</title>
        <authorList>
            <person name="Lugli G.A."/>
            <person name="Milani C."/>
            <person name="Turroni F."/>
            <person name="Duranti S."/>
            <person name="Mancabelli L."/>
            <person name="Mangifesta M."/>
            <person name="Ferrario C."/>
            <person name="Modesto M."/>
            <person name="Mattarelli P."/>
            <person name="Jiri K."/>
            <person name="van Sinderen D."/>
            <person name="Ventura M."/>
        </authorList>
    </citation>
    <scope>NUCLEOTIDE SEQUENCE [LARGE SCALE GENOMIC DNA]</scope>
    <source>
        <strain evidence="9 10">DSM 24742</strain>
    </source>
</reference>
<accession>A0A261EQA8</accession>
<gene>
    <name evidence="9" type="ORF">PSRA_1718</name>
</gene>
<keyword evidence="2" id="KW-0805">Transcription regulation</keyword>
<dbReference type="Proteomes" id="UP000216725">
    <property type="component" value="Unassembled WGS sequence"/>
</dbReference>
<proteinExistence type="predicted"/>
<evidence type="ECO:0000313" key="10">
    <source>
        <dbReference type="Proteomes" id="UP000216725"/>
    </source>
</evidence>
<dbReference type="GO" id="GO:0006355">
    <property type="term" value="P:regulation of DNA-templated transcription"/>
    <property type="evidence" value="ECO:0007669"/>
    <property type="project" value="InterPro"/>
</dbReference>
<feature type="compositionally biased region" description="Gly residues" evidence="6">
    <location>
        <begin position="168"/>
        <end position="184"/>
    </location>
</feature>
<dbReference type="PANTHER" id="PTHR43214:SF24">
    <property type="entry name" value="TRANSCRIPTIONAL REGULATORY PROTEIN NARL-RELATED"/>
    <property type="match status" value="1"/>
</dbReference>
<dbReference type="GO" id="GO:0003677">
    <property type="term" value="F:DNA binding"/>
    <property type="evidence" value="ECO:0007669"/>
    <property type="project" value="UniProtKB-KW"/>
</dbReference>
<dbReference type="PROSITE" id="PS50043">
    <property type="entry name" value="HTH_LUXR_2"/>
    <property type="match status" value="1"/>
</dbReference>